<dbReference type="GO" id="GO:0005540">
    <property type="term" value="F:hyaluronic acid binding"/>
    <property type="evidence" value="ECO:0007669"/>
    <property type="project" value="InterPro"/>
</dbReference>
<protein>
    <recommendedName>
        <fullName evidence="4">Link domain-containing protein</fullName>
    </recommendedName>
</protein>
<feature type="domain" description="Link" evidence="4">
    <location>
        <begin position="83"/>
        <end position="184"/>
    </location>
</feature>
<dbReference type="InterPro" id="IPR016186">
    <property type="entry name" value="C-type_lectin-like/link_sf"/>
</dbReference>
<keyword evidence="3" id="KW-0812">Transmembrane</keyword>
<keyword evidence="3" id="KW-1133">Transmembrane helix</keyword>
<dbReference type="PROSITE" id="PS50963">
    <property type="entry name" value="LINK_2"/>
    <property type="match status" value="1"/>
</dbReference>
<organism evidence="5">
    <name type="scientific">viral metagenome</name>
    <dbReference type="NCBI Taxonomy" id="1070528"/>
    <lineage>
        <taxon>unclassified sequences</taxon>
        <taxon>metagenomes</taxon>
        <taxon>organismal metagenomes</taxon>
    </lineage>
</organism>
<dbReference type="EMBL" id="MN739048">
    <property type="protein sequence ID" value="QHS85809.1"/>
    <property type="molecule type" value="Genomic_DNA"/>
</dbReference>
<dbReference type="SUPFAM" id="SSF56436">
    <property type="entry name" value="C-type lectin-like"/>
    <property type="match status" value="1"/>
</dbReference>
<dbReference type="InterPro" id="IPR000538">
    <property type="entry name" value="Link_dom"/>
</dbReference>
<feature type="region of interest" description="Disordered" evidence="2">
    <location>
        <begin position="297"/>
        <end position="324"/>
    </location>
</feature>
<sequence>MSSLPYPVILSVSGVLLVMLAIIVGLVSGSWTASLVVVALAGVVIYILLTFGSPSVQKTDNGMNIDINPIPNPSDTTQTQGTGIKEVFHISDNTYTYEEAPAVCAAYGAELASYDQITEAQVQGAEWCSYGWSAAGMALYPTQQATWEALQHEPAEKKRTACGHPGVNGGYFDPRLKFGVNCYGRKPPNMGTKLPRPLPGTDEAGFERMVNKFKSMLRQMKLSPFNRDIWSKGTFWSEGSPAPAMPPSPPPKIIPGEITHHHRRREPGKPPTTYDGYTEYVCKTFGICNYANDEDAAHQQAENATDAEARDRAAGNTGPMSHQK</sequence>
<feature type="transmembrane region" description="Helical" evidence="3">
    <location>
        <begin position="34"/>
        <end position="52"/>
    </location>
</feature>
<proteinExistence type="predicted"/>
<dbReference type="Pfam" id="PF00193">
    <property type="entry name" value="Xlink"/>
    <property type="match status" value="1"/>
</dbReference>
<evidence type="ECO:0000256" key="1">
    <source>
        <dbReference type="ARBA" id="ARBA00023157"/>
    </source>
</evidence>
<keyword evidence="1" id="KW-1015">Disulfide bond</keyword>
<evidence type="ECO:0000259" key="4">
    <source>
        <dbReference type="PROSITE" id="PS50963"/>
    </source>
</evidence>
<dbReference type="SMART" id="SM00445">
    <property type="entry name" value="LINK"/>
    <property type="match status" value="1"/>
</dbReference>
<name>A0A6C0B2R1_9ZZZZ</name>
<dbReference type="GO" id="GO:0007155">
    <property type="term" value="P:cell adhesion"/>
    <property type="evidence" value="ECO:0007669"/>
    <property type="project" value="InterPro"/>
</dbReference>
<dbReference type="AlphaFoldDB" id="A0A6C0B2R1"/>
<evidence type="ECO:0000256" key="3">
    <source>
        <dbReference type="SAM" id="Phobius"/>
    </source>
</evidence>
<dbReference type="InterPro" id="IPR016187">
    <property type="entry name" value="CTDL_fold"/>
</dbReference>
<feature type="transmembrane region" description="Helical" evidence="3">
    <location>
        <begin position="6"/>
        <end position="27"/>
    </location>
</feature>
<accession>A0A6C0B2R1</accession>
<evidence type="ECO:0000256" key="2">
    <source>
        <dbReference type="SAM" id="MobiDB-lite"/>
    </source>
</evidence>
<evidence type="ECO:0000313" key="5">
    <source>
        <dbReference type="EMBL" id="QHS85809.1"/>
    </source>
</evidence>
<reference evidence="5" key="1">
    <citation type="journal article" date="2020" name="Nature">
        <title>Giant virus diversity and host interactions through global metagenomics.</title>
        <authorList>
            <person name="Schulz F."/>
            <person name="Roux S."/>
            <person name="Paez-Espino D."/>
            <person name="Jungbluth S."/>
            <person name="Walsh D.A."/>
            <person name="Denef V.J."/>
            <person name="McMahon K.D."/>
            <person name="Konstantinidis K.T."/>
            <person name="Eloe-Fadrosh E.A."/>
            <person name="Kyrpides N.C."/>
            <person name="Woyke T."/>
        </authorList>
    </citation>
    <scope>NUCLEOTIDE SEQUENCE</scope>
    <source>
        <strain evidence="5">GVMAG-M-3300009185-36</strain>
    </source>
</reference>
<dbReference type="Gene3D" id="3.10.100.10">
    <property type="entry name" value="Mannose-Binding Protein A, subunit A"/>
    <property type="match status" value="1"/>
</dbReference>
<keyword evidence="3" id="KW-0472">Membrane</keyword>